<dbReference type="EMBL" id="ARYM01000018">
    <property type="protein sequence ID" value="KCZ97533.1"/>
    <property type="molecule type" value="Genomic_DNA"/>
</dbReference>
<accession>A0A062VHJ1</accession>
<dbReference type="eggNOG" id="COG0226">
    <property type="taxonomic scope" value="Bacteria"/>
</dbReference>
<reference evidence="3 4" key="1">
    <citation type="journal article" date="2014" name="Antonie Van Leeuwenhoek">
        <title>Hyphomonas beringensis sp. nov. and Hyphomonas chukchiensis sp. nov., isolated from surface seawater of the Bering Sea and Chukchi Sea.</title>
        <authorList>
            <person name="Li C."/>
            <person name="Lai Q."/>
            <person name="Li G."/>
            <person name="Dong C."/>
            <person name="Wang J."/>
            <person name="Liao Y."/>
            <person name="Shao Z."/>
        </authorList>
    </citation>
    <scope>NUCLEOTIDE SEQUENCE [LARGE SCALE GENOMIC DNA]</scope>
    <source>
        <strain evidence="3 4">PS728</strain>
    </source>
</reference>
<proteinExistence type="predicted"/>
<protein>
    <submittedName>
        <fullName evidence="3">Putative phosphate ABC transporter periplasmic phosphate-binding protein</fullName>
    </submittedName>
</protein>
<feature type="domain" description="PBP" evidence="2">
    <location>
        <begin position="74"/>
        <end position="357"/>
    </location>
</feature>
<dbReference type="InterPro" id="IPR050811">
    <property type="entry name" value="Phosphate_ABC_transporter"/>
</dbReference>
<gene>
    <name evidence="3" type="ORF">HPO_14376</name>
</gene>
<keyword evidence="1" id="KW-0732">Signal</keyword>
<dbReference type="AlphaFoldDB" id="A0A062VHJ1"/>
<dbReference type="Proteomes" id="UP000027100">
    <property type="component" value="Unassembled WGS sequence"/>
</dbReference>
<dbReference type="Gene3D" id="3.40.190.10">
    <property type="entry name" value="Periplasmic binding protein-like II"/>
    <property type="match status" value="2"/>
</dbReference>
<dbReference type="SUPFAM" id="SSF53850">
    <property type="entry name" value="Periplasmic binding protein-like II"/>
    <property type="match status" value="1"/>
</dbReference>
<sequence length="396" mass="42394">MLRQIALANMVKWRSESRDLCGIGAVPGGLPMFFRRISLLGAGLLALAACSQSDLSQLDTGEPGTKPVPAIARDQKIKIVGSSTVAPFSRPVAERFGVVTRFSTPIVESTGTGGGFKAFCEGVGPITPSIANASRPMTDSERELCRRAGVTDITEVAFGYDGIVLANAKGGPDFSMTKTQMFLALAKDIPDGKGGFIPNPYTRWSEVSPELPNVPILVFGQPPTSGTRDAFNELGMEKGALGIPELAALKASDSDAFKLRSHTIRTDGRWIDFGEHDSAIVQSLMKSPEALGVLGFSFLEQNADRIKGTAFSGIAPTFENINSGEYGLARLMFFYVKEQNLPLVDGLAEFVEFSVDDGAAGPDGYLLEQGLVPLHEDELLEQQQIAARLVAKSRGY</sequence>
<keyword evidence="4" id="KW-1185">Reference proteome</keyword>
<evidence type="ECO:0000256" key="1">
    <source>
        <dbReference type="ARBA" id="ARBA00022729"/>
    </source>
</evidence>
<dbReference type="PATRIC" id="fig|1280954.3.peg.2913"/>
<dbReference type="PANTHER" id="PTHR30570">
    <property type="entry name" value="PERIPLASMIC PHOSPHATE BINDING COMPONENT OF PHOSPHATE ABC TRANSPORTER"/>
    <property type="match status" value="1"/>
</dbReference>
<evidence type="ECO:0000313" key="3">
    <source>
        <dbReference type="EMBL" id="KCZ97533.1"/>
    </source>
</evidence>
<comment type="caution">
    <text evidence="3">The sequence shown here is derived from an EMBL/GenBank/DDBJ whole genome shotgun (WGS) entry which is preliminary data.</text>
</comment>
<dbReference type="STRING" id="1280954.HPO_14376"/>
<name>A0A062VHJ1_9PROT</name>
<dbReference type="InterPro" id="IPR024370">
    <property type="entry name" value="PBP_domain"/>
</dbReference>
<dbReference type="PANTHER" id="PTHR30570:SF1">
    <property type="entry name" value="PHOSPHATE-BINDING PROTEIN PSTS"/>
    <property type="match status" value="1"/>
</dbReference>
<evidence type="ECO:0000259" key="2">
    <source>
        <dbReference type="Pfam" id="PF12849"/>
    </source>
</evidence>
<dbReference type="Pfam" id="PF12849">
    <property type="entry name" value="PBP_like_2"/>
    <property type="match status" value="1"/>
</dbReference>
<evidence type="ECO:0000313" key="4">
    <source>
        <dbReference type="Proteomes" id="UP000027100"/>
    </source>
</evidence>
<organism evidence="3 4">
    <name type="scientific">Hyphomonas polymorpha PS728</name>
    <dbReference type="NCBI Taxonomy" id="1280954"/>
    <lineage>
        <taxon>Bacteria</taxon>
        <taxon>Pseudomonadati</taxon>
        <taxon>Pseudomonadota</taxon>
        <taxon>Alphaproteobacteria</taxon>
        <taxon>Hyphomonadales</taxon>
        <taxon>Hyphomonadaceae</taxon>
        <taxon>Hyphomonas</taxon>
    </lineage>
</organism>